<name>A0A2P4YHM9_9STRA</name>
<organism evidence="2 3">
    <name type="scientific">Phytophthora palmivora</name>
    <dbReference type="NCBI Taxonomy" id="4796"/>
    <lineage>
        <taxon>Eukaryota</taxon>
        <taxon>Sar</taxon>
        <taxon>Stramenopiles</taxon>
        <taxon>Oomycota</taxon>
        <taxon>Peronosporomycetes</taxon>
        <taxon>Peronosporales</taxon>
        <taxon>Peronosporaceae</taxon>
        <taxon>Phytophthora</taxon>
    </lineage>
</organism>
<dbReference type="OrthoDB" id="138654at2759"/>
<gene>
    <name evidence="2" type="ORF">PHPALM_5332</name>
</gene>
<feature type="compositionally biased region" description="Polar residues" evidence="1">
    <location>
        <begin position="1"/>
        <end position="33"/>
    </location>
</feature>
<protein>
    <submittedName>
        <fullName evidence="2">Uncharacterized protein</fullName>
    </submittedName>
</protein>
<feature type="region of interest" description="Disordered" evidence="1">
    <location>
        <begin position="1"/>
        <end position="43"/>
    </location>
</feature>
<keyword evidence="3" id="KW-1185">Reference proteome</keyword>
<evidence type="ECO:0000313" key="3">
    <source>
        <dbReference type="Proteomes" id="UP000237271"/>
    </source>
</evidence>
<reference evidence="2 3" key="1">
    <citation type="journal article" date="2017" name="Genome Biol. Evol.">
        <title>Phytophthora megakarya and P. palmivora, closely related causal agents of cacao black pod rot, underwent increases in genome sizes and gene numbers by different mechanisms.</title>
        <authorList>
            <person name="Ali S.S."/>
            <person name="Shao J."/>
            <person name="Lary D.J."/>
            <person name="Kronmiller B."/>
            <person name="Shen D."/>
            <person name="Strem M.D."/>
            <person name="Amoako-Attah I."/>
            <person name="Akrofi A.Y."/>
            <person name="Begoude B.A."/>
            <person name="Ten Hoopen G.M."/>
            <person name="Coulibaly K."/>
            <person name="Kebe B.I."/>
            <person name="Melnick R.L."/>
            <person name="Guiltinan M.J."/>
            <person name="Tyler B.M."/>
            <person name="Meinhardt L.W."/>
            <person name="Bailey B.A."/>
        </authorList>
    </citation>
    <scope>NUCLEOTIDE SEQUENCE [LARGE SCALE GENOMIC DNA]</scope>
    <source>
        <strain evidence="3">sbr112.9</strain>
    </source>
</reference>
<dbReference type="EMBL" id="NCKW01002736">
    <property type="protein sequence ID" value="POM77304.1"/>
    <property type="molecule type" value="Genomic_DNA"/>
</dbReference>
<dbReference type="Proteomes" id="UP000237271">
    <property type="component" value="Unassembled WGS sequence"/>
</dbReference>
<evidence type="ECO:0000313" key="2">
    <source>
        <dbReference type="EMBL" id="POM77304.1"/>
    </source>
</evidence>
<accession>A0A2P4YHM9</accession>
<evidence type="ECO:0000256" key="1">
    <source>
        <dbReference type="SAM" id="MobiDB-lite"/>
    </source>
</evidence>
<dbReference type="AlphaFoldDB" id="A0A2P4YHM9"/>
<sequence length="164" mass="17931">MSSANAVARTITSSASRTPAVGSSCSRRTSGITPTRKRNGLRGQPWYTPSRCWIGGVAPRCRVHDSVVRTMYSALLRRRASSRAIAAMKLCSLHPFIARKPFCAGVCLSLASSHADSRRASMLAYSLYSVGWRHSGLQLDGTVREPFLWTSLTTPTFQVAGIRR</sequence>
<comment type="caution">
    <text evidence="2">The sequence shown here is derived from an EMBL/GenBank/DDBJ whole genome shotgun (WGS) entry which is preliminary data.</text>
</comment>
<proteinExistence type="predicted"/>